<gene>
    <name evidence="10" type="ORF">BN138_1096</name>
</gene>
<keyword evidence="6" id="KW-0653">Protein transport</keyword>
<evidence type="ECO:0000256" key="8">
    <source>
        <dbReference type="ARBA" id="ARBA00023136"/>
    </source>
</evidence>
<proteinExistence type="predicted"/>
<organism evidence="10">
    <name type="scientific">termite gut metagenome</name>
    <dbReference type="NCBI Taxonomy" id="433724"/>
    <lineage>
        <taxon>unclassified sequences</taxon>
        <taxon>metagenomes</taxon>
        <taxon>organismal metagenomes</taxon>
    </lineage>
</organism>
<keyword evidence="4" id="KW-0997">Cell inner membrane</keyword>
<dbReference type="GO" id="GO:0015627">
    <property type="term" value="C:type II protein secretion system complex"/>
    <property type="evidence" value="ECO:0007669"/>
    <property type="project" value="InterPro"/>
</dbReference>
<dbReference type="GO" id="GO:0015628">
    <property type="term" value="P:protein secretion by the type II secretion system"/>
    <property type="evidence" value="ECO:0007669"/>
    <property type="project" value="InterPro"/>
</dbReference>
<dbReference type="GO" id="GO:0005886">
    <property type="term" value="C:plasma membrane"/>
    <property type="evidence" value="ECO:0007669"/>
    <property type="project" value="UniProtKB-SubCell"/>
</dbReference>
<reference evidence="10" key="1">
    <citation type="submission" date="2012-10" db="EMBL/GenBank/DDBJ databases">
        <authorList>
            <person name="Sandrine L."/>
        </authorList>
    </citation>
    <scope>NUCLEOTIDE SEQUENCE</scope>
</reference>
<sequence length="159" mass="17110">MIAELKIWFDGRSLRERRMLLAMAAMIVLTVIWFAIFLPISDGLSSSRTRLNDAVTRLGETETQLDALKDLERDRPAPIPGALDDYIRQSAGNAGFALSDVSAQGNGRVHIAVPTARSGALLSWIADLEDAGVIVAAITVSNNGDQTVSAQMTLMKRGA</sequence>
<dbReference type="Gene3D" id="3.30.1360.100">
    <property type="entry name" value="General secretion pathway protein M, EpsM"/>
    <property type="match status" value="1"/>
</dbReference>
<keyword evidence="8 9" id="KW-0472">Membrane</keyword>
<dbReference type="InterPro" id="IPR007690">
    <property type="entry name" value="T2SS_GspM"/>
</dbReference>
<protein>
    <submittedName>
        <fullName evidence="10">Putative general secretion pathway protein M</fullName>
    </submittedName>
</protein>
<evidence type="ECO:0000256" key="3">
    <source>
        <dbReference type="ARBA" id="ARBA00022475"/>
    </source>
</evidence>
<keyword evidence="2" id="KW-0813">Transport</keyword>
<evidence type="ECO:0000256" key="5">
    <source>
        <dbReference type="ARBA" id="ARBA00022692"/>
    </source>
</evidence>
<accession>S0DEV8</accession>
<keyword evidence="5 9" id="KW-0812">Transmembrane</keyword>
<evidence type="ECO:0000256" key="2">
    <source>
        <dbReference type="ARBA" id="ARBA00022448"/>
    </source>
</evidence>
<name>S0DEV8_9ZZZZ</name>
<dbReference type="AlphaFoldDB" id="S0DEV8"/>
<dbReference type="EMBL" id="HF548334">
    <property type="protein sequence ID" value="CCO21908.1"/>
    <property type="molecule type" value="Genomic_DNA"/>
</dbReference>
<dbReference type="InterPro" id="IPR023229">
    <property type="entry name" value="T2SS_M_periplasmic_sf"/>
</dbReference>
<evidence type="ECO:0000256" key="6">
    <source>
        <dbReference type="ARBA" id="ARBA00022927"/>
    </source>
</evidence>
<evidence type="ECO:0000313" key="10">
    <source>
        <dbReference type="EMBL" id="CCO21908.1"/>
    </source>
</evidence>
<feature type="transmembrane region" description="Helical" evidence="9">
    <location>
        <begin position="20"/>
        <end position="40"/>
    </location>
</feature>
<keyword evidence="7 9" id="KW-1133">Transmembrane helix</keyword>
<dbReference type="SUPFAM" id="SSF103054">
    <property type="entry name" value="General secretion pathway protein M, EpsM"/>
    <property type="match status" value="1"/>
</dbReference>
<reference evidence="10" key="2">
    <citation type="journal article" date="2013" name="Biotechnol. Biofuels">
        <title>Mining for hemicellulases in the fungus-growing termite Pseudacanthotermes militaris using functional metagenomics.</title>
        <authorList>
            <person name="Bastien G."/>
            <person name="Arnal G."/>
            <person name="Bozonnet S."/>
            <person name="Laguerre S."/>
            <person name="Ferreira F."/>
            <person name="Faure R."/>
            <person name="Henrissat B."/>
            <person name="Lefevre F."/>
            <person name="Robe P."/>
            <person name="Bouchez O."/>
            <person name="Noirot C."/>
            <person name="Dumon C."/>
            <person name="O'Donohue M."/>
        </authorList>
    </citation>
    <scope>NUCLEOTIDE SEQUENCE</scope>
</reference>
<evidence type="ECO:0000256" key="4">
    <source>
        <dbReference type="ARBA" id="ARBA00022519"/>
    </source>
</evidence>
<evidence type="ECO:0000256" key="9">
    <source>
        <dbReference type="SAM" id="Phobius"/>
    </source>
</evidence>
<dbReference type="Pfam" id="PF04612">
    <property type="entry name" value="T2SSM"/>
    <property type="match status" value="1"/>
</dbReference>
<keyword evidence="3" id="KW-1003">Cell membrane</keyword>
<evidence type="ECO:0000256" key="7">
    <source>
        <dbReference type="ARBA" id="ARBA00022989"/>
    </source>
</evidence>
<evidence type="ECO:0000256" key="1">
    <source>
        <dbReference type="ARBA" id="ARBA00004377"/>
    </source>
</evidence>
<comment type="subcellular location">
    <subcellularLocation>
        <location evidence="1">Cell inner membrane</location>
        <topology evidence="1">Single-pass membrane protein</topology>
    </subcellularLocation>
</comment>